<sequence>MGRQKLKTQIEISLLDPIQDAYPRL</sequence>
<evidence type="ECO:0000313" key="2">
    <source>
        <dbReference type="Proteomes" id="UP000000560"/>
    </source>
</evidence>
<dbReference type="EMBL" id="BN001301">
    <property type="protein sequence ID" value="CBF70751.1"/>
    <property type="molecule type" value="Genomic_DNA"/>
</dbReference>
<dbReference type="InParanoid" id="C8V029"/>
<accession>C8V029</accession>
<dbReference type="AlphaFoldDB" id="C8V029"/>
<proteinExistence type="predicted"/>
<dbReference type="HOGENOM" id="CLU_3419417_0_0_1"/>
<reference evidence="2" key="1">
    <citation type="journal article" date="2005" name="Nature">
        <title>Sequencing of Aspergillus nidulans and comparative analysis with A. fumigatus and A. oryzae.</title>
        <authorList>
            <person name="Galagan J.E."/>
            <person name="Calvo S.E."/>
            <person name="Cuomo C."/>
            <person name="Ma L.J."/>
            <person name="Wortman J.R."/>
            <person name="Batzoglou S."/>
            <person name="Lee S.I."/>
            <person name="Basturkmen M."/>
            <person name="Spevak C.C."/>
            <person name="Clutterbuck J."/>
            <person name="Kapitonov V."/>
            <person name="Jurka J."/>
            <person name="Scazzocchio C."/>
            <person name="Farman M."/>
            <person name="Butler J."/>
            <person name="Purcell S."/>
            <person name="Harris S."/>
            <person name="Braus G.H."/>
            <person name="Draht O."/>
            <person name="Busch S."/>
            <person name="D'Enfert C."/>
            <person name="Bouchier C."/>
            <person name="Goldman G.H."/>
            <person name="Bell-Pedersen D."/>
            <person name="Griffiths-Jones S."/>
            <person name="Doonan J.H."/>
            <person name="Yu J."/>
            <person name="Vienken K."/>
            <person name="Pain A."/>
            <person name="Freitag M."/>
            <person name="Selker E.U."/>
            <person name="Archer D.B."/>
            <person name="Penalva M.A."/>
            <person name="Oakley B.R."/>
            <person name="Momany M."/>
            <person name="Tanaka T."/>
            <person name="Kumagai T."/>
            <person name="Asai K."/>
            <person name="Machida M."/>
            <person name="Nierman W.C."/>
            <person name="Denning D.W."/>
            <person name="Caddick M."/>
            <person name="Hynes M."/>
            <person name="Paoletti M."/>
            <person name="Fischer R."/>
            <person name="Miller B."/>
            <person name="Dyer P."/>
            <person name="Sachs M.S."/>
            <person name="Osmani S.A."/>
            <person name="Birren B.W."/>
        </authorList>
    </citation>
    <scope>NUCLEOTIDE SEQUENCE [LARGE SCALE GENOMIC DNA]</scope>
    <source>
        <strain evidence="2">FGSC A4 / ATCC 38163 / CBS 112.46 / NRRL 194 / M139</strain>
    </source>
</reference>
<organism evidence="1 2">
    <name type="scientific">Emericella nidulans (strain FGSC A4 / ATCC 38163 / CBS 112.46 / NRRL 194 / M139)</name>
    <name type="common">Aspergillus nidulans</name>
    <dbReference type="NCBI Taxonomy" id="227321"/>
    <lineage>
        <taxon>Eukaryota</taxon>
        <taxon>Fungi</taxon>
        <taxon>Dikarya</taxon>
        <taxon>Ascomycota</taxon>
        <taxon>Pezizomycotina</taxon>
        <taxon>Eurotiomycetes</taxon>
        <taxon>Eurotiomycetidae</taxon>
        <taxon>Eurotiales</taxon>
        <taxon>Aspergillaceae</taxon>
        <taxon>Aspergillus</taxon>
        <taxon>Aspergillus subgen. Nidulantes</taxon>
    </lineage>
</organism>
<protein>
    <submittedName>
        <fullName evidence="1">Uncharacterized protein</fullName>
    </submittedName>
</protein>
<reference evidence="2" key="2">
    <citation type="journal article" date="2009" name="Fungal Genet. Biol.">
        <title>The 2008 update of the Aspergillus nidulans genome annotation: a community effort.</title>
        <authorList>
            <person name="Wortman J.R."/>
            <person name="Gilsenan J.M."/>
            <person name="Joardar V."/>
            <person name="Deegan J."/>
            <person name="Clutterbuck J."/>
            <person name="Andersen M.R."/>
            <person name="Archer D."/>
            <person name="Bencina M."/>
            <person name="Braus G."/>
            <person name="Coutinho P."/>
            <person name="von Dohren H."/>
            <person name="Doonan J."/>
            <person name="Driessen A.J."/>
            <person name="Durek P."/>
            <person name="Espeso E."/>
            <person name="Fekete E."/>
            <person name="Flipphi M."/>
            <person name="Estrada C.G."/>
            <person name="Geysens S."/>
            <person name="Goldman G."/>
            <person name="de Groot P.W."/>
            <person name="Hansen K."/>
            <person name="Harris S.D."/>
            <person name="Heinekamp T."/>
            <person name="Helmstaedt K."/>
            <person name="Henrissat B."/>
            <person name="Hofmann G."/>
            <person name="Homan T."/>
            <person name="Horio T."/>
            <person name="Horiuchi H."/>
            <person name="James S."/>
            <person name="Jones M."/>
            <person name="Karaffa L."/>
            <person name="Karanyi Z."/>
            <person name="Kato M."/>
            <person name="Keller N."/>
            <person name="Kelly D.E."/>
            <person name="Kiel J.A."/>
            <person name="Kim J.M."/>
            <person name="van der Klei I.J."/>
            <person name="Klis F.M."/>
            <person name="Kovalchuk A."/>
            <person name="Krasevec N."/>
            <person name="Kubicek C.P."/>
            <person name="Liu B."/>
            <person name="Maccabe A."/>
            <person name="Meyer V."/>
            <person name="Mirabito P."/>
            <person name="Miskei M."/>
            <person name="Mos M."/>
            <person name="Mullins J."/>
            <person name="Nelson D.R."/>
            <person name="Nielsen J."/>
            <person name="Oakley B.R."/>
            <person name="Osmani S.A."/>
            <person name="Pakula T."/>
            <person name="Paszewski A."/>
            <person name="Paulsen I."/>
            <person name="Pilsyk S."/>
            <person name="Pocsi I."/>
            <person name="Punt P.J."/>
            <person name="Ram A.F."/>
            <person name="Ren Q."/>
            <person name="Robellet X."/>
            <person name="Robson G."/>
            <person name="Seiboth B."/>
            <person name="van Solingen P."/>
            <person name="Specht T."/>
            <person name="Sun J."/>
            <person name="Taheri-Talesh N."/>
            <person name="Takeshita N."/>
            <person name="Ussery D."/>
            <person name="vanKuyk P.A."/>
            <person name="Visser H."/>
            <person name="van de Vondervoort P.J."/>
            <person name="de Vries R.P."/>
            <person name="Walton J."/>
            <person name="Xiang X."/>
            <person name="Xiong Y."/>
            <person name="Zeng A.P."/>
            <person name="Brandt B.W."/>
            <person name="Cornell M.J."/>
            <person name="van den Hondel C.A."/>
            <person name="Visser J."/>
            <person name="Oliver S.G."/>
            <person name="Turner G."/>
        </authorList>
    </citation>
    <scope>GENOME REANNOTATION</scope>
    <source>
        <strain evidence="2">FGSC A4 / ATCC 38163 / CBS 112.46 / NRRL 194 / M139</strain>
    </source>
</reference>
<name>C8V029_EMENI</name>
<evidence type="ECO:0000313" key="1">
    <source>
        <dbReference type="EMBL" id="CBF70751.1"/>
    </source>
</evidence>
<gene>
    <name evidence="1" type="ORF">ANIA_10744</name>
</gene>
<dbReference type="Proteomes" id="UP000000560">
    <property type="component" value="Chromosome I"/>
</dbReference>
<keyword evidence="2" id="KW-1185">Reference proteome</keyword>